<evidence type="ECO:0000313" key="4">
    <source>
        <dbReference type="EMBL" id="GGG18056.1"/>
    </source>
</evidence>
<dbReference type="Pfam" id="PF01464">
    <property type="entry name" value="SLT"/>
    <property type="match status" value="1"/>
</dbReference>
<evidence type="ECO:0000313" key="5">
    <source>
        <dbReference type="Proteomes" id="UP000597507"/>
    </source>
</evidence>
<feature type="domain" description="Transglycosylase SLT" evidence="3">
    <location>
        <begin position="39"/>
        <end position="149"/>
    </location>
</feature>
<dbReference type="Gene3D" id="1.10.530.10">
    <property type="match status" value="1"/>
</dbReference>
<reference evidence="4 5" key="1">
    <citation type="journal article" date="2014" name="Int. J. Syst. Evol. Microbiol.">
        <title>Complete genome sequence of Corynebacterium casei LMG S-19264T (=DSM 44701T), isolated from a smear-ripened cheese.</title>
        <authorList>
            <consortium name="US DOE Joint Genome Institute (JGI-PGF)"/>
            <person name="Walter F."/>
            <person name="Albersmeier A."/>
            <person name="Kalinowski J."/>
            <person name="Ruckert C."/>
        </authorList>
    </citation>
    <scope>NUCLEOTIDE SEQUENCE [LARGE SCALE GENOMIC DNA]</scope>
    <source>
        <strain evidence="4 5">CGMCC 1.16330</strain>
    </source>
</reference>
<comment type="caution">
    <text evidence="4">The sequence shown here is derived from an EMBL/GenBank/DDBJ whole genome shotgun (WGS) entry which is preliminary data.</text>
</comment>
<feature type="signal peptide" evidence="2">
    <location>
        <begin position="1"/>
        <end position="19"/>
    </location>
</feature>
<dbReference type="RefSeq" id="WP_229677735.1">
    <property type="nucleotide sequence ID" value="NZ_BMKS01000001.1"/>
</dbReference>
<sequence length="205" mass="22152">MAIAAGTMLAATAAFPALAQPSPERSVVRSPRAACLAAVRAAERAHGIPEGLLVAIALNESGLHAFALNIGGRSHYPATREEARRLYWEALGREPVMAGCVQVNAGVHARRSDWPLDPFVAADWGARYLRRHYERTGDWADALVRWHGGSPENAARLVCRVRGRMDVTAPGHAVFEGFRCGGDTAVARLRRDGRALLELAEAAER</sequence>
<accession>A0A8J2Z859</accession>
<keyword evidence="2" id="KW-0732">Signal</keyword>
<keyword evidence="5" id="KW-1185">Reference proteome</keyword>
<dbReference type="InterPro" id="IPR008258">
    <property type="entry name" value="Transglycosylase_SLT_dom_1"/>
</dbReference>
<dbReference type="SUPFAM" id="SSF53955">
    <property type="entry name" value="Lysozyme-like"/>
    <property type="match status" value="1"/>
</dbReference>
<proteinExistence type="inferred from homology"/>
<dbReference type="InterPro" id="IPR023346">
    <property type="entry name" value="Lysozyme-like_dom_sf"/>
</dbReference>
<feature type="chain" id="PRO_5035234591" description="Transglycosylase SLT domain-containing protein" evidence="2">
    <location>
        <begin position="20"/>
        <end position="205"/>
    </location>
</feature>
<dbReference type="EMBL" id="BMKS01000001">
    <property type="protein sequence ID" value="GGG18056.1"/>
    <property type="molecule type" value="Genomic_DNA"/>
</dbReference>
<comment type="similarity">
    <text evidence="1">Belongs to the virb1 family.</text>
</comment>
<evidence type="ECO:0000259" key="3">
    <source>
        <dbReference type="Pfam" id="PF01464"/>
    </source>
</evidence>
<dbReference type="Proteomes" id="UP000597507">
    <property type="component" value="Unassembled WGS sequence"/>
</dbReference>
<evidence type="ECO:0000256" key="1">
    <source>
        <dbReference type="ARBA" id="ARBA00009387"/>
    </source>
</evidence>
<organism evidence="4 5">
    <name type="scientific">Caldovatus sediminis</name>
    <dbReference type="NCBI Taxonomy" id="2041189"/>
    <lineage>
        <taxon>Bacteria</taxon>
        <taxon>Pseudomonadati</taxon>
        <taxon>Pseudomonadota</taxon>
        <taxon>Alphaproteobacteria</taxon>
        <taxon>Acetobacterales</taxon>
        <taxon>Roseomonadaceae</taxon>
        <taxon>Caldovatus</taxon>
    </lineage>
</organism>
<evidence type="ECO:0000256" key="2">
    <source>
        <dbReference type="SAM" id="SignalP"/>
    </source>
</evidence>
<protein>
    <recommendedName>
        <fullName evidence="3">Transglycosylase SLT domain-containing protein</fullName>
    </recommendedName>
</protein>
<gene>
    <name evidence="4" type="ORF">GCM10010964_02880</name>
</gene>
<name>A0A8J2Z859_9PROT</name>
<dbReference type="AlphaFoldDB" id="A0A8J2Z859"/>